<protein>
    <submittedName>
        <fullName evidence="1">Uncharacterized protein</fullName>
    </submittedName>
</protein>
<gene>
    <name evidence="1" type="ORF">I4X03_007210</name>
</gene>
<reference evidence="1 2" key="2">
    <citation type="submission" date="2021-08" db="EMBL/GenBank/DDBJ databases">
        <title>Massilia sp. R798.</title>
        <authorList>
            <person name="Baek J.H."/>
            <person name="Jung H.S."/>
            <person name="Kim K.R."/>
            <person name="Jeon C.O."/>
        </authorList>
    </citation>
    <scope>NUCLEOTIDE SEQUENCE [LARGE SCALE GENOMIC DNA]</scope>
    <source>
        <strain evidence="1 2">R798</strain>
    </source>
</reference>
<keyword evidence="2" id="KW-1185">Reference proteome</keyword>
<accession>A0ABS7SPJ2</accession>
<comment type="caution">
    <text evidence="1">The sequence shown here is derived from an EMBL/GenBank/DDBJ whole genome shotgun (WGS) entry which is preliminary data.</text>
</comment>
<reference evidence="1 2" key="1">
    <citation type="submission" date="2021-01" db="EMBL/GenBank/DDBJ databases">
        <authorList>
            <person name="Ruan W."/>
            <person name="Khan S.A."/>
            <person name="Jeon C.O."/>
        </authorList>
    </citation>
    <scope>NUCLEOTIDE SEQUENCE [LARGE SCALE GENOMIC DNA]</scope>
    <source>
        <strain evidence="1 2">R798</strain>
    </source>
</reference>
<organism evidence="1 2">
    <name type="scientific">Massilia soli</name>
    <dbReference type="NCBI Taxonomy" id="2792854"/>
    <lineage>
        <taxon>Bacteria</taxon>
        <taxon>Pseudomonadati</taxon>
        <taxon>Pseudomonadota</taxon>
        <taxon>Betaproteobacteria</taxon>
        <taxon>Burkholderiales</taxon>
        <taxon>Oxalobacteraceae</taxon>
        <taxon>Telluria group</taxon>
        <taxon>Massilia</taxon>
    </lineage>
</organism>
<dbReference type="Proteomes" id="UP000809349">
    <property type="component" value="Unassembled WGS sequence"/>
</dbReference>
<evidence type="ECO:0000313" key="1">
    <source>
        <dbReference type="EMBL" id="MBZ2207045.1"/>
    </source>
</evidence>
<dbReference type="RefSeq" id="WP_223467530.1">
    <property type="nucleotide sequence ID" value="NZ_JAFBIL020000002.1"/>
</dbReference>
<dbReference type="EMBL" id="JAFBIL020000002">
    <property type="protein sequence ID" value="MBZ2207045.1"/>
    <property type="molecule type" value="Genomic_DNA"/>
</dbReference>
<evidence type="ECO:0000313" key="2">
    <source>
        <dbReference type="Proteomes" id="UP000809349"/>
    </source>
</evidence>
<proteinExistence type="predicted"/>
<name>A0ABS7SPJ2_9BURK</name>
<sequence>MNKETDGLSTVEEVEALADQLSVIADELHQRIMDEIRQDRSKPPSATRQAALRALFDQELVLRQRANGLYADAASLVVSALGQPQRQLAELTTRAAEKIRKIALIKDISGLVASVLGLAGAVATGQPAPIILALEKIKNKVEALDAHQVKKSA</sequence>